<protein>
    <submittedName>
        <fullName evidence="2">Ragulator complex protein lamtor3</fullName>
    </submittedName>
</protein>
<dbReference type="Proteomes" id="UP001210925">
    <property type="component" value="Unassembled WGS sequence"/>
</dbReference>
<name>A0AAD5Y5F2_9FUNG</name>
<accession>A0AAD5Y5F2</accession>
<proteinExistence type="inferred from homology"/>
<dbReference type="GO" id="GO:0032008">
    <property type="term" value="P:positive regulation of TOR signaling"/>
    <property type="evidence" value="ECO:0007669"/>
    <property type="project" value="TreeGrafter"/>
</dbReference>
<evidence type="ECO:0000256" key="1">
    <source>
        <dbReference type="ARBA" id="ARBA00005356"/>
    </source>
</evidence>
<comment type="similarity">
    <text evidence="1">Belongs to the LAMTOR3 family.</text>
</comment>
<sequence>MQNESLEFVLNRIENLLSIYITDKDGVMVMKACSKDMPAKLLEPSFTASFLLSSEQLSKVNLGENKSIICRFDDYDIVQFKYHQFVLNLIAKNGANIGMMLAVGKELEEFMNVLSRELINI</sequence>
<organism evidence="2 3">
    <name type="scientific">Boothiomyces macroporosus</name>
    <dbReference type="NCBI Taxonomy" id="261099"/>
    <lineage>
        <taxon>Eukaryota</taxon>
        <taxon>Fungi</taxon>
        <taxon>Fungi incertae sedis</taxon>
        <taxon>Chytridiomycota</taxon>
        <taxon>Chytridiomycota incertae sedis</taxon>
        <taxon>Chytridiomycetes</taxon>
        <taxon>Rhizophydiales</taxon>
        <taxon>Terramycetaceae</taxon>
        <taxon>Boothiomyces</taxon>
    </lineage>
</organism>
<comment type="caution">
    <text evidence="2">The sequence shown here is derived from an EMBL/GenBank/DDBJ whole genome shotgun (WGS) entry which is preliminary data.</text>
</comment>
<dbReference type="PANTHER" id="PTHR13378:SF1">
    <property type="entry name" value="RAGULATOR COMPLEX PROTEIN LAMTOR3"/>
    <property type="match status" value="1"/>
</dbReference>
<dbReference type="GO" id="GO:0071230">
    <property type="term" value="P:cellular response to amino acid stimulus"/>
    <property type="evidence" value="ECO:0007669"/>
    <property type="project" value="TreeGrafter"/>
</dbReference>
<dbReference type="SMART" id="SM01278">
    <property type="entry name" value="MAPKK1_Int"/>
    <property type="match status" value="1"/>
</dbReference>
<dbReference type="AlphaFoldDB" id="A0AAD5Y5F2"/>
<dbReference type="SUPFAM" id="SSF103196">
    <property type="entry name" value="Roadblock/LC7 domain"/>
    <property type="match status" value="1"/>
</dbReference>
<keyword evidence="3" id="KW-1185">Reference proteome</keyword>
<dbReference type="PANTHER" id="PTHR13378">
    <property type="entry name" value="REGULATOR COMPLEX PROTEIN LAMTOR3"/>
    <property type="match status" value="1"/>
</dbReference>
<evidence type="ECO:0000313" key="3">
    <source>
        <dbReference type="Proteomes" id="UP001210925"/>
    </source>
</evidence>
<dbReference type="InterPro" id="IPR015019">
    <property type="entry name" value="LAMTOR3"/>
</dbReference>
<dbReference type="EMBL" id="JADGKB010000011">
    <property type="protein sequence ID" value="KAJ3260428.1"/>
    <property type="molecule type" value="Genomic_DNA"/>
</dbReference>
<reference evidence="2" key="1">
    <citation type="submission" date="2020-05" db="EMBL/GenBank/DDBJ databases">
        <title>Phylogenomic resolution of chytrid fungi.</title>
        <authorList>
            <person name="Stajich J.E."/>
            <person name="Amses K."/>
            <person name="Simmons R."/>
            <person name="Seto K."/>
            <person name="Myers J."/>
            <person name="Bonds A."/>
            <person name="Quandt C.A."/>
            <person name="Barry K."/>
            <person name="Liu P."/>
            <person name="Grigoriev I."/>
            <person name="Longcore J.E."/>
            <person name="James T.Y."/>
        </authorList>
    </citation>
    <scope>NUCLEOTIDE SEQUENCE</scope>
    <source>
        <strain evidence="2">PLAUS21</strain>
    </source>
</reference>
<dbReference type="Pfam" id="PF08923">
    <property type="entry name" value="MAPKK1_Int"/>
    <property type="match status" value="1"/>
</dbReference>
<evidence type="ECO:0000313" key="2">
    <source>
        <dbReference type="EMBL" id="KAJ3260428.1"/>
    </source>
</evidence>
<dbReference type="Gene3D" id="3.30.450.30">
    <property type="entry name" value="Dynein light chain 2a, cytoplasmic"/>
    <property type="match status" value="1"/>
</dbReference>
<gene>
    <name evidence="2" type="primary">LAMTOR3</name>
    <name evidence="2" type="ORF">HK103_000570</name>
</gene>
<dbReference type="GO" id="GO:0071986">
    <property type="term" value="C:Ragulator complex"/>
    <property type="evidence" value="ECO:0007669"/>
    <property type="project" value="TreeGrafter"/>
</dbReference>